<protein>
    <submittedName>
        <fullName evidence="1">Uncharacterized protein</fullName>
    </submittedName>
</protein>
<dbReference type="EMBL" id="PFFQ01000009">
    <property type="protein sequence ID" value="PIW18829.1"/>
    <property type="molecule type" value="Genomic_DNA"/>
</dbReference>
<proteinExistence type="predicted"/>
<reference evidence="1 2" key="1">
    <citation type="submission" date="2017-09" db="EMBL/GenBank/DDBJ databases">
        <title>Depth-based differentiation of microbial function through sediment-hosted aquifers and enrichment of novel symbionts in the deep terrestrial subsurface.</title>
        <authorList>
            <person name="Probst A.J."/>
            <person name="Ladd B."/>
            <person name="Jarett J.K."/>
            <person name="Geller-Mcgrath D.E."/>
            <person name="Sieber C.M."/>
            <person name="Emerson J.B."/>
            <person name="Anantharaman K."/>
            <person name="Thomas B.C."/>
            <person name="Malmstrom R."/>
            <person name="Stieglmeier M."/>
            <person name="Klingl A."/>
            <person name="Woyke T."/>
            <person name="Ryan C.M."/>
            <person name="Banfield J.F."/>
        </authorList>
    </citation>
    <scope>NUCLEOTIDE SEQUENCE [LARGE SCALE GENOMIC DNA]</scope>
    <source>
        <strain evidence="1">CG17_big_fil_post_rev_8_21_14_2_50_48_46</strain>
    </source>
</reference>
<name>A0A2M7G9N1_9BACT</name>
<evidence type="ECO:0000313" key="2">
    <source>
        <dbReference type="Proteomes" id="UP000231019"/>
    </source>
</evidence>
<accession>A0A2M7G9N1</accession>
<dbReference type="AlphaFoldDB" id="A0A2M7G9N1"/>
<gene>
    <name evidence="1" type="ORF">COW36_03365</name>
</gene>
<dbReference type="Proteomes" id="UP000231019">
    <property type="component" value="Unassembled WGS sequence"/>
</dbReference>
<organism evidence="1 2">
    <name type="scientific">bacterium (Candidatus Blackallbacteria) CG17_big_fil_post_rev_8_21_14_2_50_48_46</name>
    <dbReference type="NCBI Taxonomy" id="2014261"/>
    <lineage>
        <taxon>Bacteria</taxon>
        <taxon>Candidatus Blackallbacteria</taxon>
    </lineage>
</organism>
<sequence length="189" mass="21721">MVLLSSCLLFKPTPSDRSYESLEYFQRMDRQDFLSKYSWNTWLIPAANAELPPQYQNAFSLYLRLDPQNEKLSAEYHFQRMIDPKSHVFIKRVLESEDYQSLSKLLEKQDLICTSQVERSWVGPAPKLLRLSRPDSKDLIYADGPGGPEGPSQELAKAGKRRHLCSEELTNYLGQVIQALKIPQSAQPD</sequence>
<comment type="caution">
    <text evidence="1">The sequence shown here is derived from an EMBL/GenBank/DDBJ whole genome shotgun (WGS) entry which is preliminary data.</text>
</comment>
<evidence type="ECO:0000313" key="1">
    <source>
        <dbReference type="EMBL" id="PIW18829.1"/>
    </source>
</evidence>